<dbReference type="Pfam" id="PF02653">
    <property type="entry name" value="BPD_transp_2"/>
    <property type="match status" value="1"/>
</dbReference>
<keyword evidence="5 6" id="KW-0472">Membrane</keyword>
<feature type="transmembrane region" description="Helical" evidence="6">
    <location>
        <begin position="361"/>
        <end position="381"/>
    </location>
</feature>
<keyword evidence="8" id="KW-1185">Reference proteome</keyword>
<feature type="transmembrane region" description="Helical" evidence="6">
    <location>
        <begin position="293"/>
        <end position="314"/>
    </location>
</feature>
<evidence type="ECO:0000256" key="3">
    <source>
        <dbReference type="ARBA" id="ARBA00022692"/>
    </source>
</evidence>
<feature type="transmembrane region" description="Helical" evidence="6">
    <location>
        <begin position="83"/>
        <end position="103"/>
    </location>
</feature>
<protein>
    <submittedName>
        <fullName evidence="7">Branched-chain amino acid ABC transporter permease</fullName>
    </submittedName>
</protein>
<feature type="transmembrane region" description="Helical" evidence="6">
    <location>
        <begin position="326"/>
        <end position="354"/>
    </location>
</feature>
<gene>
    <name evidence="7" type="ORF">KM295_04220</name>
</gene>
<keyword evidence="4 6" id="KW-1133">Transmembrane helix</keyword>
<feature type="transmembrane region" description="Helical" evidence="6">
    <location>
        <begin position="144"/>
        <end position="162"/>
    </location>
</feature>
<evidence type="ECO:0000256" key="2">
    <source>
        <dbReference type="ARBA" id="ARBA00022475"/>
    </source>
</evidence>
<dbReference type="InterPro" id="IPR043428">
    <property type="entry name" value="LivM-like"/>
</dbReference>
<dbReference type="CDD" id="cd06581">
    <property type="entry name" value="TM_PBP1_LivM_like"/>
    <property type="match status" value="1"/>
</dbReference>
<sequence length="462" mass="48582">MSVGQRLWRAVPSSIKEDDKRLIIALLAGTYLLYAVSQVYLALMNNADVFPAVANSLQNLTFLIAVYAIMALALNLHWGYTGLFNIGIAGFMAVGVYSMSILAAPPGGSPPGFGLPVPIALIGALVITAIVGGIAALPALQLEADYLAIVTVGLSEIIRLVLNADYFSGTVTDPQSNSYNVVNLFGFKFGTGGGQGINTPTSSPASYLYGPSGDPNAIGELAYGIGVSLGVNNSVVNGFTYGMFLLLFVVTAYYVLLVRIGNSPFGRVLKAIREDELVAQSLGKDTRWVKIKVFMVGCALMGLGGILWQGSFGFVNPNTFRPIVTFYIFTALIVGGSGSNTGSVVGGAVFAAFLFEGPRQLARVVEAAMGGLLITVSGPGASLPSPNNFYVAFSTLDPLGWLGYTIGNISSLRFILLGVVLVYMMQNRSEGLLGHRKEIAASVDLSERKGNVAPTDGGETNE</sequence>
<evidence type="ECO:0000256" key="1">
    <source>
        <dbReference type="ARBA" id="ARBA00004651"/>
    </source>
</evidence>
<dbReference type="InterPro" id="IPR001851">
    <property type="entry name" value="ABC_transp_permease"/>
</dbReference>
<evidence type="ECO:0000313" key="7">
    <source>
        <dbReference type="EMBL" id="MCQ4332710.1"/>
    </source>
</evidence>
<evidence type="ECO:0000313" key="8">
    <source>
        <dbReference type="Proteomes" id="UP001139494"/>
    </source>
</evidence>
<feature type="transmembrane region" description="Helical" evidence="6">
    <location>
        <begin position="401"/>
        <end position="423"/>
    </location>
</feature>
<comment type="subcellular location">
    <subcellularLocation>
        <location evidence="1">Cell membrane</location>
        <topology evidence="1">Multi-pass membrane protein</topology>
    </subcellularLocation>
</comment>
<comment type="caution">
    <text evidence="7">The sequence shown here is derived from an EMBL/GenBank/DDBJ whole genome shotgun (WGS) entry which is preliminary data.</text>
</comment>
<evidence type="ECO:0000256" key="5">
    <source>
        <dbReference type="ARBA" id="ARBA00023136"/>
    </source>
</evidence>
<keyword evidence="2" id="KW-1003">Cell membrane</keyword>
<accession>A0A9R1D721</accession>
<feature type="transmembrane region" description="Helical" evidence="6">
    <location>
        <begin position="238"/>
        <end position="257"/>
    </location>
</feature>
<organism evidence="7 8">
    <name type="scientific">Natronomonas aquatica</name>
    <dbReference type="NCBI Taxonomy" id="2841590"/>
    <lineage>
        <taxon>Archaea</taxon>
        <taxon>Methanobacteriati</taxon>
        <taxon>Methanobacteriota</taxon>
        <taxon>Stenosarchaea group</taxon>
        <taxon>Halobacteria</taxon>
        <taxon>Halobacteriales</taxon>
        <taxon>Natronomonadaceae</taxon>
        <taxon>Natronomonas</taxon>
    </lineage>
</organism>
<dbReference type="GO" id="GO:0015658">
    <property type="term" value="F:branched-chain amino acid transmembrane transporter activity"/>
    <property type="evidence" value="ECO:0007669"/>
    <property type="project" value="InterPro"/>
</dbReference>
<name>A0A9R1D721_9EURY</name>
<reference evidence="7" key="1">
    <citation type="journal article" date="2023" name="Front. Microbiol.">
        <title>Genomic-based phylogenetic and metabolic analyses of the genus Natronomonas, and description of Natronomonas aquatica sp. nov.</title>
        <authorList>
            <person name="Garcia-Roldan A."/>
            <person name="Duran-Viseras A."/>
            <person name="de la Haba R.R."/>
            <person name="Corral P."/>
            <person name="Sanchez-Porro C."/>
            <person name="Ventosa A."/>
        </authorList>
    </citation>
    <scope>NUCLEOTIDE SEQUENCE</scope>
    <source>
        <strain evidence="7">F2-12</strain>
    </source>
</reference>
<dbReference type="EMBL" id="JAHLKM010000003">
    <property type="protein sequence ID" value="MCQ4332710.1"/>
    <property type="molecule type" value="Genomic_DNA"/>
</dbReference>
<dbReference type="RefSeq" id="WP_256028648.1">
    <property type="nucleotide sequence ID" value="NZ_JAHLKM010000003.1"/>
</dbReference>
<dbReference type="GO" id="GO:0005886">
    <property type="term" value="C:plasma membrane"/>
    <property type="evidence" value="ECO:0007669"/>
    <property type="project" value="UniProtKB-SubCell"/>
</dbReference>
<feature type="transmembrane region" description="Helical" evidence="6">
    <location>
        <begin position="56"/>
        <end position="76"/>
    </location>
</feature>
<dbReference type="PANTHER" id="PTHR30482:SF10">
    <property type="entry name" value="HIGH-AFFINITY BRANCHED-CHAIN AMINO ACID TRANSPORT PROTEIN BRAE"/>
    <property type="match status" value="1"/>
</dbReference>
<evidence type="ECO:0000256" key="6">
    <source>
        <dbReference type="SAM" id="Phobius"/>
    </source>
</evidence>
<dbReference type="Proteomes" id="UP001139494">
    <property type="component" value="Unassembled WGS sequence"/>
</dbReference>
<keyword evidence="3 6" id="KW-0812">Transmembrane</keyword>
<dbReference type="PANTHER" id="PTHR30482">
    <property type="entry name" value="HIGH-AFFINITY BRANCHED-CHAIN AMINO ACID TRANSPORT SYSTEM PERMEASE"/>
    <property type="match status" value="1"/>
</dbReference>
<evidence type="ECO:0000256" key="4">
    <source>
        <dbReference type="ARBA" id="ARBA00022989"/>
    </source>
</evidence>
<feature type="transmembrane region" description="Helical" evidence="6">
    <location>
        <begin position="115"/>
        <end position="137"/>
    </location>
</feature>
<dbReference type="AlphaFoldDB" id="A0A9R1D721"/>
<proteinExistence type="predicted"/>
<feature type="transmembrane region" description="Helical" evidence="6">
    <location>
        <begin position="21"/>
        <end position="44"/>
    </location>
</feature>